<dbReference type="Proteomes" id="UP001233172">
    <property type="component" value="Unassembled WGS sequence"/>
</dbReference>
<name>A0AAD8FF78_BIOPF</name>
<comment type="caution">
    <text evidence="1">The sequence shown here is derived from an EMBL/GenBank/DDBJ whole genome shotgun (WGS) entry which is preliminary data.</text>
</comment>
<organism evidence="1 2">
    <name type="scientific">Biomphalaria pfeifferi</name>
    <name type="common">Bloodfluke planorb</name>
    <name type="synonym">Freshwater snail</name>
    <dbReference type="NCBI Taxonomy" id="112525"/>
    <lineage>
        <taxon>Eukaryota</taxon>
        <taxon>Metazoa</taxon>
        <taxon>Spiralia</taxon>
        <taxon>Lophotrochozoa</taxon>
        <taxon>Mollusca</taxon>
        <taxon>Gastropoda</taxon>
        <taxon>Heterobranchia</taxon>
        <taxon>Euthyneura</taxon>
        <taxon>Panpulmonata</taxon>
        <taxon>Hygrophila</taxon>
        <taxon>Lymnaeoidea</taxon>
        <taxon>Planorbidae</taxon>
        <taxon>Biomphalaria</taxon>
    </lineage>
</organism>
<dbReference type="EMBL" id="JASAOG010000024">
    <property type="protein sequence ID" value="KAK0062792.1"/>
    <property type="molecule type" value="Genomic_DNA"/>
</dbReference>
<keyword evidence="2" id="KW-1185">Reference proteome</keyword>
<gene>
    <name evidence="1" type="ORF">Bpfe_007997</name>
</gene>
<evidence type="ECO:0000313" key="1">
    <source>
        <dbReference type="EMBL" id="KAK0062792.1"/>
    </source>
</evidence>
<feature type="non-terminal residue" evidence="1">
    <location>
        <position position="1"/>
    </location>
</feature>
<proteinExistence type="predicted"/>
<feature type="non-terminal residue" evidence="1">
    <location>
        <position position="81"/>
    </location>
</feature>
<sequence>EIQTYSKQWSASKTLYVLLNKVLRVNVVRLREFKVHQISQLFSNFSNARNQDLLNIIIKIIQTQNNLTCLHLECLNLNISN</sequence>
<evidence type="ECO:0000313" key="2">
    <source>
        <dbReference type="Proteomes" id="UP001233172"/>
    </source>
</evidence>
<protein>
    <submittedName>
        <fullName evidence="1">Uncharacterized protein</fullName>
    </submittedName>
</protein>
<reference evidence="1" key="2">
    <citation type="submission" date="2023-04" db="EMBL/GenBank/DDBJ databases">
        <authorList>
            <person name="Bu L."/>
            <person name="Lu L."/>
            <person name="Laidemitt M.R."/>
            <person name="Zhang S.M."/>
            <person name="Mutuku M."/>
            <person name="Mkoji G."/>
            <person name="Steinauer M."/>
            <person name="Loker E.S."/>
        </authorList>
    </citation>
    <scope>NUCLEOTIDE SEQUENCE</scope>
    <source>
        <strain evidence="1">KasaAsao</strain>
        <tissue evidence="1">Whole Snail</tissue>
    </source>
</reference>
<accession>A0AAD8FF78</accession>
<dbReference type="AlphaFoldDB" id="A0AAD8FF78"/>
<reference evidence="1" key="1">
    <citation type="journal article" date="2023" name="PLoS Negl. Trop. Dis.">
        <title>A genome sequence for Biomphalaria pfeifferi, the major vector snail for the human-infecting parasite Schistosoma mansoni.</title>
        <authorList>
            <person name="Bu L."/>
            <person name="Lu L."/>
            <person name="Laidemitt M.R."/>
            <person name="Zhang S.M."/>
            <person name="Mutuku M."/>
            <person name="Mkoji G."/>
            <person name="Steinauer M."/>
            <person name="Loker E.S."/>
        </authorList>
    </citation>
    <scope>NUCLEOTIDE SEQUENCE</scope>
    <source>
        <strain evidence="1">KasaAsao</strain>
    </source>
</reference>